<dbReference type="EMBL" id="HBEM01033116">
    <property type="protein sequence ID" value="CAD8463652.1"/>
    <property type="molecule type" value="Transcribed_RNA"/>
</dbReference>
<name>A0A7S0DS23_9EUKA</name>
<sequence length="353" mass="40092">MSLTGRWGFRFVLGLRKMKGRLYRVQRTPMRRYGRGAGRAMAAVCISYENGFQRKAEKLSMKLDLPMVGEWQGEQLGLQQKLRRKASRQKRRNPEWVREGKEKDLGEFDYVMSVGKCLEVYSLERPFNPLKVDFQAGRAGYRIQNAVEGCDSNLIEKAVRVSHQPQIRVIDATGGLGLDAMILATRGANVTVIERCGVVFSVLQDGVIRAKQESFQHLDINVVFGDSIEYLKCYIGNVQLPNPNNDPRDHVSKLGYNDPPHVIYMDPMYPHHQQRRSGARKEMTVLRDLAGDDQDCVELLEVSLKTCLERVVVKRAIRAPPFTCAQKPLGYDLSLPGKSCRYDIYNSTRLPAV</sequence>
<dbReference type="InterPro" id="IPR029063">
    <property type="entry name" value="SAM-dependent_MTases_sf"/>
</dbReference>
<dbReference type="PANTHER" id="PTHR36112">
    <property type="entry name" value="RIBOSOMAL RNA SMALL SUBUNIT METHYLTRANSFERASE J"/>
    <property type="match status" value="1"/>
</dbReference>
<organism evidence="1">
    <name type="scientific">Amorphochlora amoebiformis</name>
    <dbReference type="NCBI Taxonomy" id="1561963"/>
    <lineage>
        <taxon>Eukaryota</taxon>
        <taxon>Sar</taxon>
        <taxon>Rhizaria</taxon>
        <taxon>Cercozoa</taxon>
        <taxon>Chlorarachniophyceae</taxon>
        <taxon>Amorphochlora</taxon>
    </lineage>
</organism>
<dbReference type="SUPFAM" id="SSF53335">
    <property type="entry name" value="S-adenosyl-L-methionine-dependent methyltransferases"/>
    <property type="match status" value="1"/>
</dbReference>
<dbReference type="Pfam" id="PF04445">
    <property type="entry name" value="SAM_MT"/>
    <property type="match status" value="1"/>
</dbReference>
<reference evidence="1" key="1">
    <citation type="submission" date="2021-01" db="EMBL/GenBank/DDBJ databases">
        <authorList>
            <person name="Corre E."/>
            <person name="Pelletier E."/>
            <person name="Niang G."/>
            <person name="Scheremetjew M."/>
            <person name="Finn R."/>
            <person name="Kale V."/>
            <person name="Holt S."/>
            <person name="Cochrane G."/>
            <person name="Meng A."/>
            <person name="Brown T."/>
            <person name="Cohen L."/>
        </authorList>
    </citation>
    <scope>NUCLEOTIDE SEQUENCE</scope>
    <source>
        <strain evidence="1">CCMP2058</strain>
    </source>
</reference>
<dbReference type="PANTHER" id="PTHR36112:SF1">
    <property type="entry name" value="RIBOSOMAL RNA SMALL SUBUNIT METHYLTRANSFERASE J"/>
    <property type="match status" value="1"/>
</dbReference>
<gene>
    <name evidence="1" type="ORF">LAMO00422_LOCUS22615</name>
</gene>
<dbReference type="Gene3D" id="3.40.50.150">
    <property type="entry name" value="Vaccinia Virus protein VP39"/>
    <property type="match status" value="1"/>
</dbReference>
<dbReference type="HAMAP" id="MF_01523">
    <property type="entry name" value="16SrRNA_methyltr_J"/>
    <property type="match status" value="1"/>
</dbReference>
<protein>
    <submittedName>
        <fullName evidence="1">Uncharacterized protein</fullName>
    </submittedName>
</protein>
<dbReference type="AlphaFoldDB" id="A0A7S0DS23"/>
<proteinExistence type="inferred from homology"/>
<dbReference type="InterPro" id="IPR007536">
    <property type="entry name" value="16SrRNA_methylTrfase_J"/>
</dbReference>
<dbReference type="GO" id="GO:0008990">
    <property type="term" value="F:rRNA (guanine-N2-)-methyltransferase activity"/>
    <property type="evidence" value="ECO:0007669"/>
    <property type="project" value="InterPro"/>
</dbReference>
<evidence type="ECO:0000313" key="1">
    <source>
        <dbReference type="EMBL" id="CAD8463652.1"/>
    </source>
</evidence>
<accession>A0A7S0DS23</accession>